<comment type="caution">
    <text evidence="1">The sequence shown here is derived from an EMBL/GenBank/DDBJ whole genome shotgun (WGS) entry which is preliminary data.</text>
</comment>
<evidence type="ECO:0000313" key="1">
    <source>
        <dbReference type="EMBL" id="RAL59788.1"/>
    </source>
</evidence>
<dbReference type="OrthoDB" id="5419927at2759"/>
<reference evidence="1 2" key="1">
    <citation type="submission" date="2018-06" db="EMBL/GenBank/DDBJ databases">
        <title>Genome Sequence of the Brown Rot Fungal Pathogen Monilinia fructigena.</title>
        <authorList>
            <person name="Landi L."/>
            <person name="De Miccolis Angelini R.M."/>
            <person name="Pollastro S."/>
            <person name="Abate D."/>
            <person name="Faretra F."/>
            <person name="Romanazzi G."/>
        </authorList>
    </citation>
    <scope>NUCLEOTIDE SEQUENCE [LARGE SCALE GENOMIC DNA]</scope>
    <source>
        <strain evidence="1 2">Mfrg269</strain>
    </source>
</reference>
<organism evidence="1 2">
    <name type="scientific">Monilinia fructigena</name>
    <dbReference type="NCBI Taxonomy" id="38457"/>
    <lineage>
        <taxon>Eukaryota</taxon>
        <taxon>Fungi</taxon>
        <taxon>Dikarya</taxon>
        <taxon>Ascomycota</taxon>
        <taxon>Pezizomycotina</taxon>
        <taxon>Leotiomycetes</taxon>
        <taxon>Helotiales</taxon>
        <taxon>Sclerotiniaceae</taxon>
        <taxon>Monilinia</taxon>
    </lineage>
</organism>
<name>A0A395IJW8_9HELO</name>
<proteinExistence type="predicted"/>
<protein>
    <submittedName>
        <fullName evidence="1">Uncharacterized protein</fullName>
    </submittedName>
</protein>
<dbReference type="Proteomes" id="UP000249056">
    <property type="component" value="Unassembled WGS sequence"/>
</dbReference>
<evidence type="ECO:0000313" key="2">
    <source>
        <dbReference type="Proteomes" id="UP000249056"/>
    </source>
</evidence>
<gene>
    <name evidence="1" type="ORF">DID88_000417</name>
</gene>
<dbReference type="EMBL" id="QKRW01000048">
    <property type="protein sequence ID" value="RAL59788.1"/>
    <property type="molecule type" value="Genomic_DNA"/>
</dbReference>
<dbReference type="AlphaFoldDB" id="A0A395IJW8"/>
<accession>A0A395IJW8</accession>
<sequence>MDIASPIVAAVKVLLGAYQNAAKVRELINDGFDDLSTGTAFIDIDFYVTQFPNDPNIFKASQDLVLAIFKAVEHAIGFYVGHQSKDAS</sequence>
<keyword evidence="2" id="KW-1185">Reference proteome</keyword>